<dbReference type="Proteomes" id="UP000756132">
    <property type="component" value="Chromosome 7"/>
</dbReference>
<accession>A0A9Q8PCZ1</accession>
<dbReference type="RefSeq" id="XP_047764559.1">
    <property type="nucleotide sequence ID" value="XM_047909517.1"/>
</dbReference>
<keyword evidence="2" id="KW-1185">Reference proteome</keyword>
<gene>
    <name evidence="1" type="ORF">CLAFUR5_10369</name>
</gene>
<dbReference type="OrthoDB" id="5401170at2759"/>
<proteinExistence type="predicted"/>
<evidence type="ECO:0000313" key="1">
    <source>
        <dbReference type="EMBL" id="UJO20193.1"/>
    </source>
</evidence>
<reference evidence="1" key="2">
    <citation type="journal article" date="2022" name="Microb. Genom.">
        <title>A chromosome-scale genome assembly of the tomato pathogen Cladosporium fulvum reveals a compartmentalized genome architecture and the presence of a dispensable chromosome.</title>
        <authorList>
            <person name="Zaccaron A.Z."/>
            <person name="Chen L.H."/>
            <person name="Samaras A."/>
            <person name="Stergiopoulos I."/>
        </authorList>
    </citation>
    <scope>NUCLEOTIDE SEQUENCE</scope>
    <source>
        <strain evidence="1">Race5_Kim</strain>
    </source>
</reference>
<reference evidence="1" key="1">
    <citation type="submission" date="2021-12" db="EMBL/GenBank/DDBJ databases">
        <authorList>
            <person name="Zaccaron A."/>
            <person name="Stergiopoulos I."/>
        </authorList>
    </citation>
    <scope>NUCLEOTIDE SEQUENCE</scope>
    <source>
        <strain evidence="1">Race5_Kim</strain>
    </source>
</reference>
<dbReference type="EMBL" id="CP090169">
    <property type="protein sequence ID" value="UJO20193.1"/>
    <property type="molecule type" value="Genomic_DNA"/>
</dbReference>
<organism evidence="1 2">
    <name type="scientific">Passalora fulva</name>
    <name type="common">Tomato leaf mold</name>
    <name type="synonym">Cladosporium fulvum</name>
    <dbReference type="NCBI Taxonomy" id="5499"/>
    <lineage>
        <taxon>Eukaryota</taxon>
        <taxon>Fungi</taxon>
        <taxon>Dikarya</taxon>
        <taxon>Ascomycota</taxon>
        <taxon>Pezizomycotina</taxon>
        <taxon>Dothideomycetes</taxon>
        <taxon>Dothideomycetidae</taxon>
        <taxon>Mycosphaerellales</taxon>
        <taxon>Mycosphaerellaceae</taxon>
        <taxon>Fulvia</taxon>
    </lineage>
</organism>
<dbReference type="AlphaFoldDB" id="A0A9Q8PCZ1"/>
<name>A0A9Q8PCZ1_PASFU</name>
<dbReference type="GeneID" id="71990247"/>
<dbReference type="KEGG" id="ffu:CLAFUR5_10369"/>
<evidence type="ECO:0000313" key="2">
    <source>
        <dbReference type="Proteomes" id="UP000756132"/>
    </source>
</evidence>
<sequence>MTRPPVTLQDADRILEKTVSFPTQGAVFERLEPITDFRKDDDEARIVYLCRKVQQEGLEPVESGLFILKCKVQCAQSIPSPPLSCLLTIHPRAPSQLAGGLTTPIAGPSKYTVSEIEALRLFADKQAPSVPHLIAWKTAVQGSDGLMPDGYIAYTVMTLLSGNHLMDLKFWSMDDAEKEEIRTAFPVVLKSVWQLGIDPYDCALRNVMWDQKRRVLSLVDFEHWRPNEKDPVNMTEREELIKWGLQHSPPHAFHWQAFFAAETQLH</sequence>
<protein>
    <submittedName>
        <fullName evidence="1">Uncharacterized protein</fullName>
    </submittedName>
</protein>
<dbReference type="OMA" id="ITHIVWD"/>